<comment type="caution">
    <text evidence="2">The sequence shown here is derived from an EMBL/GenBank/DDBJ whole genome shotgun (WGS) entry which is preliminary data.</text>
</comment>
<feature type="region of interest" description="Disordered" evidence="1">
    <location>
        <begin position="1"/>
        <end position="143"/>
    </location>
</feature>
<feature type="compositionally biased region" description="Polar residues" evidence="1">
    <location>
        <begin position="83"/>
        <end position="95"/>
    </location>
</feature>
<dbReference type="Proteomes" id="UP001165121">
    <property type="component" value="Unassembled WGS sequence"/>
</dbReference>
<proteinExistence type="predicted"/>
<feature type="compositionally biased region" description="Polar residues" evidence="1">
    <location>
        <begin position="1"/>
        <end position="24"/>
    </location>
</feature>
<evidence type="ECO:0000256" key="1">
    <source>
        <dbReference type="SAM" id="MobiDB-lite"/>
    </source>
</evidence>
<dbReference type="EMBL" id="BSXT01003574">
    <property type="protein sequence ID" value="GMF54701.1"/>
    <property type="molecule type" value="Genomic_DNA"/>
</dbReference>
<evidence type="ECO:0000313" key="2">
    <source>
        <dbReference type="EMBL" id="GMF54701.1"/>
    </source>
</evidence>
<feature type="compositionally biased region" description="Low complexity" evidence="1">
    <location>
        <begin position="44"/>
        <end position="62"/>
    </location>
</feature>
<name>A0A9W6Y7P7_9STRA</name>
<feature type="compositionally biased region" description="Low complexity" evidence="1">
    <location>
        <begin position="105"/>
        <end position="124"/>
    </location>
</feature>
<feature type="compositionally biased region" description="Low complexity" evidence="1">
    <location>
        <begin position="25"/>
        <end position="37"/>
    </location>
</feature>
<accession>A0A9W6Y7P7</accession>
<protein>
    <submittedName>
        <fullName evidence="2">Unnamed protein product</fullName>
    </submittedName>
</protein>
<organism evidence="2 3">
    <name type="scientific">Phytophthora fragariaefolia</name>
    <dbReference type="NCBI Taxonomy" id="1490495"/>
    <lineage>
        <taxon>Eukaryota</taxon>
        <taxon>Sar</taxon>
        <taxon>Stramenopiles</taxon>
        <taxon>Oomycota</taxon>
        <taxon>Peronosporomycetes</taxon>
        <taxon>Peronosporales</taxon>
        <taxon>Peronosporaceae</taxon>
        <taxon>Phytophthora</taxon>
    </lineage>
</organism>
<gene>
    <name evidence="2" type="ORF">Pfra01_002287000</name>
</gene>
<reference evidence="2" key="1">
    <citation type="submission" date="2023-04" db="EMBL/GenBank/DDBJ databases">
        <title>Phytophthora fragariaefolia NBRC 109709.</title>
        <authorList>
            <person name="Ichikawa N."/>
            <person name="Sato H."/>
            <person name="Tonouchi N."/>
        </authorList>
    </citation>
    <scope>NUCLEOTIDE SEQUENCE</scope>
    <source>
        <strain evidence="2">NBRC 109709</strain>
    </source>
</reference>
<evidence type="ECO:0000313" key="3">
    <source>
        <dbReference type="Proteomes" id="UP001165121"/>
    </source>
</evidence>
<sequence length="154" mass="15022">MYPSSTGTARNLNQATARAVSTSGAPPADTAPAVSPTTAPPVAPSAAETAGPNSPPSSGQPGDQTSTLLTPPSAPRAGAESASARSPTPVTAESSTEPEDSVVGSTLPPLSSASSAPSQPTSVSLGLRSGADDSLSLPPEVSWCRNGVGAAWPY</sequence>
<keyword evidence="3" id="KW-1185">Reference proteome</keyword>
<dbReference type="AlphaFoldDB" id="A0A9W6Y7P7"/>